<dbReference type="InterPro" id="IPR020471">
    <property type="entry name" value="AKR"/>
</dbReference>
<feature type="active site" description="Proton donor" evidence="4">
    <location>
        <position position="55"/>
    </location>
</feature>
<dbReference type="PIRSF" id="PIRSF000097">
    <property type="entry name" value="AKR"/>
    <property type="match status" value="1"/>
</dbReference>
<keyword evidence="2" id="KW-0521">NADP</keyword>
<dbReference type="EMBL" id="BMAW01100788">
    <property type="protein sequence ID" value="GFS96730.1"/>
    <property type="molecule type" value="Genomic_DNA"/>
</dbReference>
<dbReference type="PRINTS" id="PR00069">
    <property type="entry name" value="ALDKETRDTASE"/>
</dbReference>
<evidence type="ECO:0000256" key="3">
    <source>
        <dbReference type="ARBA" id="ARBA00023002"/>
    </source>
</evidence>
<evidence type="ECO:0000256" key="6">
    <source>
        <dbReference type="PIRSR" id="PIRSR000097-3"/>
    </source>
</evidence>
<dbReference type="GO" id="GO:0016491">
    <property type="term" value="F:oxidoreductase activity"/>
    <property type="evidence" value="ECO:0007669"/>
    <property type="project" value="UniProtKB-KW"/>
</dbReference>
<dbReference type="PROSITE" id="PS00062">
    <property type="entry name" value="ALDOKETO_REDUCTASE_2"/>
    <property type="match status" value="1"/>
</dbReference>
<dbReference type="SUPFAM" id="SSF51430">
    <property type="entry name" value="NAD(P)-linked oxidoreductase"/>
    <property type="match status" value="1"/>
</dbReference>
<gene>
    <name evidence="8" type="primary">AKR1A1</name>
    <name evidence="8" type="ORF">NPIL_412401</name>
</gene>
<dbReference type="OrthoDB" id="416253at2759"/>
<accession>A0A8X6N6B9</accession>
<keyword evidence="9" id="KW-1185">Reference proteome</keyword>
<evidence type="ECO:0000259" key="7">
    <source>
        <dbReference type="Pfam" id="PF00248"/>
    </source>
</evidence>
<comment type="similarity">
    <text evidence="1">Belongs to the aldo/keto reductase family.</text>
</comment>
<comment type="caution">
    <text evidence="8">The sequence shown here is derived from an EMBL/GenBank/DDBJ whole genome shotgun (WGS) entry which is preliminary data.</text>
</comment>
<dbReference type="InterPro" id="IPR023210">
    <property type="entry name" value="NADP_OxRdtase_dom"/>
</dbReference>
<dbReference type="Proteomes" id="UP000887013">
    <property type="component" value="Unassembled WGS sequence"/>
</dbReference>
<dbReference type="InterPro" id="IPR018170">
    <property type="entry name" value="Aldo/ket_reductase_CS"/>
</dbReference>
<dbReference type="PROSITE" id="PS00798">
    <property type="entry name" value="ALDOKETO_REDUCTASE_1"/>
    <property type="match status" value="1"/>
</dbReference>
<dbReference type="PROSITE" id="PS00063">
    <property type="entry name" value="ALDOKETO_REDUCTASE_3"/>
    <property type="match status" value="1"/>
</dbReference>
<dbReference type="InterPro" id="IPR036812">
    <property type="entry name" value="NAD(P)_OxRdtase_dom_sf"/>
</dbReference>
<name>A0A8X6N6B9_NEPPI</name>
<dbReference type="PANTHER" id="PTHR11732">
    <property type="entry name" value="ALDO/KETO REDUCTASE"/>
    <property type="match status" value="1"/>
</dbReference>
<reference evidence="8" key="1">
    <citation type="submission" date="2020-08" db="EMBL/GenBank/DDBJ databases">
        <title>Multicomponent nature underlies the extraordinary mechanical properties of spider dragline silk.</title>
        <authorList>
            <person name="Kono N."/>
            <person name="Nakamura H."/>
            <person name="Mori M."/>
            <person name="Yoshida Y."/>
            <person name="Ohtoshi R."/>
            <person name="Malay A.D."/>
            <person name="Moran D.A.P."/>
            <person name="Tomita M."/>
            <person name="Numata K."/>
            <person name="Arakawa K."/>
        </authorList>
    </citation>
    <scope>NUCLEOTIDE SEQUENCE</scope>
</reference>
<proteinExistence type="inferred from homology"/>
<dbReference type="AlphaFoldDB" id="A0A8X6N6B9"/>
<sequence>MEPTNTNRTVLLSSGYTMPIIGLGMFLTKNENELDAAVAEAVNVGYRHFDTAFTYMNEDLLGRTLKRIFEETQITREDLFITSKLPPNGLDPKDVEYFLRKSLEALQLDYIDLYLIHFPVAAKRSDNDYGFFPMKDGLFDGADIDPVDTWKAMENLVDQGLVKSIGISNFNSEQVNRVYDSARIKPAVLQIECHAYLPQFELHDLCKKLKIALTAYSPIGAPGQQRDKEYQLISDPTLKPLCEKYGKSSAQVLLRYLVQRGIIVIPKSTNPKRLAENIQIFDFTLSDEDMEIMKSMNKNRRYFTFQSYKGMPDHPQFPFKNEIES</sequence>
<keyword evidence="3" id="KW-0560">Oxidoreductase</keyword>
<evidence type="ECO:0000313" key="8">
    <source>
        <dbReference type="EMBL" id="GFS96730.1"/>
    </source>
</evidence>
<evidence type="ECO:0000313" key="9">
    <source>
        <dbReference type="Proteomes" id="UP000887013"/>
    </source>
</evidence>
<protein>
    <submittedName>
        <fullName evidence="8">Aldo-keto reductase family 1 member A1</fullName>
    </submittedName>
</protein>
<organism evidence="8 9">
    <name type="scientific">Nephila pilipes</name>
    <name type="common">Giant wood spider</name>
    <name type="synonym">Nephila maculata</name>
    <dbReference type="NCBI Taxonomy" id="299642"/>
    <lineage>
        <taxon>Eukaryota</taxon>
        <taxon>Metazoa</taxon>
        <taxon>Ecdysozoa</taxon>
        <taxon>Arthropoda</taxon>
        <taxon>Chelicerata</taxon>
        <taxon>Arachnida</taxon>
        <taxon>Araneae</taxon>
        <taxon>Araneomorphae</taxon>
        <taxon>Entelegynae</taxon>
        <taxon>Araneoidea</taxon>
        <taxon>Nephilidae</taxon>
        <taxon>Nephila</taxon>
    </lineage>
</organism>
<evidence type="ECO:0000256" key="4">
    <source>
        <dbReference type="PIRSR" id="PIRSR000097-1"/>
    </source>
</evidence>
<evidence type="ECO:0000256" key="1">
    <source>
        <dbReference type="ARBA" id="ARBA00007905"/>
    </source>
</evidence>
<dbReference type="FunFam" id="3.20.20.100:FF:000006">
    <property type="entry name" value="Aldo-keto reductase family 1 member A1"/>
    <property type="match status" value="1"/>
</dbReference>
<dbReference type="Pfam" id="PF00248">
    <property type="entry name" value="Aldo_ket_red"/>
    <property type="match status" value="1"/>
</dbReference>
<dbReference type="Gene3D" id="3.20.20.100">
    <property type="entry name" value="NADP-dependent oxidoreductase domain"/>
    <property type="match status" value="1"/>
</dbReference>
<feature type="binding site" evidence="5">
    <location>
        <position position="117"/>
    </location>
    <ligand>
        <name>substrate</name>
    </ligand>
</feature>
<evidence type="ECO:0000256" key="5">
    <source>
        <dbReference type="PIRSR" id="PIRSR000097-2"/>
    </source>
</evidence>
<feature type="site" description="Lowers pKa of active site Tyr" evidence="6">
    <location>
        <position position="84"/>
    </location>
</feature>
<evidence type="ECO:0000256" key="2">
    <source>
        <dbReference type="ARBA" id="ARBA00022857"/>
    </source>
</evidence>
<feature type="domain" description="NADP-dependent oxidoreductase" evidence="7">
    <location>
        <begin position="22"/>
        <end position="297"/>
    </location>
</feature>